<sequence>MLFIFENFDYWYLEQSGIPQYVSRDFATLVDELILPHFPIKFQENVIKRIVQLNISDRINDQYYGLTTHMVNDECITFDCCCDIEVIVDKMKKYIHPNKGDADERSQVLSACITESLINRNNVRN</sequence>
<dbReference type="AlphaFoldDB" id="A0A6C0C9J0"/>
<evidence type="ECO:0000313" key="1">
    <source>
        <dbReference type="EMBL" id="QHT00762.1"/>
    </source>
</evidence>
<name>A0A6C0C9J0_9ZZZZ</name>
<proteinExistence type="predicted"/>
<protein>
    <submittedName>
        <fullName evidence="1">Uncharacterized protein</fullName>
    </submittedName>
</protein>
<accession>A0A6C0C9J0</accession>
<reference evidence="1" key="1">
    <citation type="journal article" date="2020" name="Nature">
        <title>Giant virus diversity and host interactions through global metagenomics.</title>
        <authorList>
            <person name="Schulz F."/>
            <person name="Roux S."/>
            <person name="Paez-Espino D."/>
            <person name="Jungbluth S."/>
            <person name="Walsh D.A."/>
            <person name="Denef V.J."/>
            <person name="McMahon K.D."/>
            <person name="Konstantinidis K.T."/>
            <person name="Eloe-Fadrosh E.A."/>
            <person name="Kyrpides N.C."/>
            <person name="Woyke T."/>
        </authorList>
    </citation>
    <scope>NUCLEOTIDE SEQUENCE</scope>
    <source>
        <strain evidence="1">GVMAG-M-3300020192-26</strain>
    </source>
</reference>
<dbReference type="EMBL" id="MN739358">
    <property type="protein sequence ID" value="QHT00762.1"/>
    <property type="molecule type" value="Genomic_DNA"/>
</dbReference>
<organism evidence="1">
    <name type="scientific">viral metagenome</name>
    <dbReference type="NCBI Taxonomy" id="1070528"/>
    <lineage>
        <taxon>unclassified sequences</taxon>
        <taxon>metagenomes</taxon>
        <taxon>organismal metagenomes</taxon>
    </lineage>
</organism>